<name>A0A059EWS6_9MICR</name>
<reference evidence="2" key="1">
    <citation type="submission" date="2013-02" db="EMBL/GenBank/DDBJ databases">
        <authorList>
            <consortium name="The Broad Institute Genome Sequencing Platform"/>
            <person name="Cuomo C."/>
            <person name="Becnel J."/>
            <person name="Sanscrainte N."/>
            <person name="Walker B."/>
            <person name="Young S.K."/>
            <person name="Zeng Q."/>
            <person name="Gargeya S."/>
            <person name="Fitzgerald M."/>
            <person name="Haas B."/>
            <person name="Abouelleil A."/>
            <person name="Alvarado L."/>
            <person name="Arachchi H.M."/>
            <person name="Berlin A.M."/>
            <person name="Chapman S.B."/>
            <person name="Dewar J."/>
            <person name="Goldberg J."/>
            <person name="Griggs A."/>
            <person name="Gujja S."/>
            <person name="Hansen M."/>
            <person name="Howarth C."/>
            <person name="Imamovic A."/>
            <person name="Larimer J."/>
            <person name="McCowan C."/>
            <person name="Murphy C."/>
            <person name="Neiman D."/>
            <person name="Pearson M."/>
            <person name="Priest M."/>
            <person name="Roberts A."/>
            <person name="Saif S."/>
            <person name="Shea T."/>
            <person name="Sisk P."/>
            <person name="Sykes S."/>
            <person name="Wortman J."/>
            <person name="Nusbaum C."/>
            <person name="Birren B."/>
        </authorList>
    </citation>
    <scope>NUCLEOTIDE SEQUENCE [LARGE SCALE GENOMIC DNA]</scope>
    <source>
        <strain evidence="2">PRA339</strain>
    </source>
</reference>
<dbReference type="HOGENOM" id="CLU_044348_9_1_1"/>
<sequence length="195" mass="23107">MIEASLLEASLIRKTPEELIQWMICQKVLTKEKQCLKCVKYYRGIKYKRNKDYFAWRYINSVYLDYKKYVSIRKYTFFDSINISFLEILRILIRYGIRSTRISMLKYFEFSKKTVLKIINKLIGLMKTPNYSMNTLGGPGKIIQIDETMLNFKYKSHRGRSPLNKTNAFCIIEIDEKITRAFAVVISDKKESTIV</sequence>
<gene>
    <name evidence="1" type="ORF">H312_03451</name>
</gene>
<dbReference type="EMBL" id="KK365340">
    <property type="protein sequence ID" value="KCZ79161.1"/>
    <property type="molecule type" value="Genomic_DNA"/>
</dbReference>
<feature type="non-terminal residue" evidence="1">
    <location>
        <position position="195"/>
    </location>
</feature>
<evidence type="ECO:0008006" key="3">
    <source>
        <dbReference type="Google" id="ProtNLM"/>
    </source>
</evidence>
<keyword evidence="2" id="KW-1185">Reference proteome</keyword>
<proteinExistence type="predicted"/>
<accession>A0A059EWS6</accession>
<reference evidence="1 2" key="2">
    <citation type="submission" date="2014-03" db="EMBL/GenBank/DDBJ databases">
        <title>The Genome Sequence of Anncaliia algerae insect isolate PRA339.</title>
        <authorList>
            <consortium name="The Broad Institute Genome Sequencing Platform"/>
            <consortium name="The Broad Institute Genome Sequencing Center for Infectious Disease"/>
            <person name="Cuomo C."/>
            <person name="Becnel J."/>
            <person name="Sanscrainte N."/>
            <person name="Walker B."/>
            <person name="Young S.K."/>
            <person name="Zeng Q."/>
            <person name="Gargeya S."/>
            <person name="Fitzgerald M."/>
            <person name="Haas B."/>
            <person name="Abouelleil A."/>
            <person name="Alvarado L."/>
            <person name="Arachchi H.M."/>
            <person name="Berlin A.M."/>
            <person name="Chapman S.B."/>
            <person name="Dewar J."/>
            <person name="Goldberg J."/>
            <person name="Griggs A."/>
            <person name="Gujja S."/>
            <person name="Hansen M."/>
            <person name="Howarth C."/>
            <person name="Imamovic A."/>
            <person name="Larimer J."/>
            <person name="McCowan C."/>
            <person name="Murphy C."/>
            <person name="Neiman D."/>
            <person name="Pearson M."/>
            <person name="Priest M."/>
            <person name="Roberts A."/>
            <person name="Saif S."/>
            <person name="Shea T."/>
            <person name="Sisk P."/>
            <person name="Sykes S."/>
            <person name="Wortman J."/>
            <person name="Nusbaum C."/>
            <person name="Birren B."/>
        </authorList>
    </citation>
    <scope>NUCLEOTIDE SEQUENCE [LARGE SCALE GENOMIC DNA]</scope>
    <source>
        <strain evidence="1 2">PRA339</strain>
    </source>
</reference>
<organism evidence="1 2">
    <name type="scientific">Anncaliia algerae PRA339</name>
    <dbReference type="NCBI Taxonomy" id="1288291"/>
    <lineage>
        <taxon>Eukaryota</taxon>
        <taxon>Fungi</taxon>
        <taxon>Fungi incertae sedis</taxon>
        <taxon>Microsporidia</taxon>
        <taxon>Tubulinosematoidea</taxon>
        <taxon>Tubulinosematidae</taxon>
        <taxon>Anncaliia</taxon>
    </lineage>
</organism>
<protein>
    <recommendedName>
        <fullName evidence="3">ISXO2-like transposase domain-containing protein</fullName>
    </recommendedName>
</protein>
<evidence type="ECO:0000313" key="2">
    <source>
        <dbReference type="Proteomes" id="UP000030655"/>
    </source>
</evidence>
<evidence type="ECO:0000313" key="1">
    <source>
        <dbReference type="EMBL" id="KCZ79161.1"/>
    </source>
</evidence>
<dbReference type="AlphaFoldDB" id="A0A059EWS6"/>
<dbReference type="VEuPathDB" id="MicrosporidiaDB:H312_03451"/>
<dbReference type="Proteomes" id="UP000030655">
    <property type="component" value="Unassembled WGS sequence"/>
</dbReference>